<organism evidence="3">
    <name type="scientific">Darwinula stevensoni</name>
    <dbReference type="NCBI Taxonomy" id="69355"/>
    <lineage>
        <taxon>Eukaryota</taxon>
        <taxon>Metazoa</taxon>
        <taxon>Ecdysozoa</taxon>
        <taxon>Arthropoda</taxon>
        <taxon>Crustacea</taxon>
        <taxon>Oligostraca</taxon>
        <taxon>Ostracoda</taxon>
        <taxon>Podocopa</taxon>
        <taxon>Podocopida</taxon>
        <taxon>Darwinulocopina</taxon>
        <taxon>Darwinuloidea</taxon>
        <taxon>Darwinulidae</taxon>
        <taxon>Darwinula</taxon>
    </lineage>
</organism>
<dbReference type="Pfam" id="PF04083">
    <property type="entry name" value="Abhydro_lipase"/>
    <property type="match status" value="1"/>
</dbReference>
<sequence>MMTDSQSPFTTLCRAMVQELMAGYDRGHQSTKKQGVKDGHPHTGDKTVPGLIAKHGYPVETHTVTTSDGYMLDIHRIPHGSSGPGKRPRIPVLIQHGLLCSSADWLVSGPGKALGFILADEGYDVWLGNVRGNRYGRRHRTLSPQDDAFWSFRYRNAGVGSVSYRSL</sequence>
<evidence type="ECO:0000313" key="4">
    <source>
        <dbReference type="Proteomes" id="UP000677054"/>
    </source>
</evidence>
<dbReference type="EMBL" id="CAJPEV010018120">
    <property type="protein sequence ID" value="CAG0907624.1"/>
    <property type="molecule type" value="Genomic_DNA"/>
</dbReference>
<dbReference type="InterPro" id="IPR006693">
    <property type="entry name" value="AB_hydrolase_lipase"/>
</dbReference>
<dbReference type="AlphaFoldDB" id="A0A7R9FU19"/>
<accession>A0A7R9FU19</accession>
<protein>
    <recommendedName>
        <fullName evidence="2">Partial AB-hydrolase lipase domain-containing protein</fullName>
    </recommendedName>
</protein>
<feature type="region of interest" description="Disordered" evidence="1">
    <location>
        <begin position="27"/>
        <end position="51"/>
    </location>
</feature>
<evidence type="ECO:0000259" key="2">
    <source>
        <dbReference type="Pfam" id="PF04083"/>
    </source>
</evidence>
<dbReference type="Gene3D" id="3.40.50.1820">
    <property type="entry name" value="alpha/beta hydrolase"/>
    <property type="match status" value="1"/>
</dbReference>
<evidence type="ECO:0000313" key="3">
    <source>
        <dbReference type="EMBL" id="CAD7255136.1"/>
    </source>
</evidence>
<dbReference type="GO" id="GO:0006629">
    <property type="term" value="P:lipid metabolic process"/>
    <property type="evidence" value="ECO:0007669"/>
    <property type="project" value="InterPro"/>
</dbReference>
<gene>
    <name evidence="3" type="ORF">DSTB1V02_LOCUS14881</name>
</gene>
<reference evidence="3" key="1">
    <citation type="submission" date="2020-11" db="EMBL/GenBank/DDBJ databases">
        <authorList>
            <person name="Tran Van P."/>
        </authorList>
    </citation>
    <scope>NUCLEOTIDE SEQUENCE</scope>
</reference>
<dbReference type="PANTHER" id="PTHR11005">
    <property type="entry name" value="LYSOSOMAL ACID LIPASE-RELATED"/>
    <property type="match status" value="1"/>
</dbReference>
<evidence type="ECO:0000256" key="1">
    <source>
        <dbReference type="SAM" id="MobiDB-lite"/>
    </source>
</evidence>
<dbReference type="OrthoDB" id="6331586at2759"/>
<dbReference type="Proteomes" id="UP000677054">
    <property type="component" value="Unassembled WGS sequence"/>
</dbReference>
<dbReference type="EMBL" id="LR917638">
    <property type="protein sequence ID" value="CAD7255136.1"/>
    <property type="molecule type" value="Genomic_DNA"/>
</dbReference>
<dbReference type="InterPro" id="IPR029058">
    <property type="entry name" value="AB_hydrolase_fold"/>
</dbReference>
<feature type="compositionally biased region" description="Basic and acidic residues" evidence="1">
    <location>
        <begin position="35"/>
        <end position="45"/>
    </location>
</feature>
<name>A0A7R9FU19_9CRUS</name>
<keyword evidence="4" id="KW-1185">Reference proteome</keyword>
<feature type="domain" description="Partial AB-hydrolase lipase" evidence="2">
    <location>
        <begin position="51"/>
        <end position="108"/>
    </location>
</feature>
<dbReference type="SUPFAM" id="SSF53474">
    <property type="entry name" value="alpha/beta-Hydrolases"/>
    <property type="match status" value="1"/>
</dbReference>
<proteinExistence type="predicted"/>